<feature type="chain" id="PRO_5034119842" evidence="1">
    <location>
        <begin position="21"/>
        <end position="156"/>
    </location>
</feature>
<dbReference type="EMBL" id="JAACJN010000119">
    <property type="protein sequence ID" value="KAF5370970.1"/>
    <property type="molecule type" value="Genomic_DNA"/>
</dbReference>
<organism evidence="2 3">
    <name type="scientific">Collybiopsis confluens</name>
    <dbReference type="NCBI Taxonomy" id="2823264"/>
    <lineage>
        <taxon>Eukaryota</taxon>
        <taxon>Fungi</taxon>
        <taxon>Dikarya</taxon>
        <taxon>Basidiomycota</taxon>
        <taxon>Agaricomycotina</taxon>
        <taxon>Agaricomycetes</taxon>
        <taxon>Agaricomycetidae</taxon>
        <taxon>Agaricales</taxon>
        <taxon>Marasmiineae</taxon>
        <taxon>Omphalotaceae</taxon>
        <taxon>Collybiopsis</taxon>
    </lineage>
</organism>
<comment type="caution">
    <text evidence="2">The sequence shown here is derived from an EMBL/GenBank/DDBJ whole genome shotgun (WGS) entry which is preliminary data.</text>
</comment>
<evidence type="ECO:0000256" key="1">
    <source>
        <dbReference type="SAM" id="SignalP"/>
    </source>
</evidence>
<proteinExistence type="predicted"/>
<keyword evidence="1" id="KW-0732">Signal</keyword>
<sequence length="156" mass="16504">MRLPSCMSFVLLSLASGSLAAPATRSPGHIPVHARWIKPGDEGTTTTATTGEAITKNSAELLIKNAVEANAGKMGLEAGAWSWSGFLPSSSNIIQYPGLQIYEGKHVVAAYILNPPKGHFPTDPYSPVLDLKTVVIIVDPWDGKAVHLSTEGNSLL</sequence>
<keyword evidence="3" id="KW-1185">Reference proteome</keyword>
<evidence type="ECO:0000313" key="3">
    <source>
        <dbReference type="Proteomes" id="UP000518752"/>
    </source>
</evidence>
<feature type="signal peptide" evidence="1">
    <location>
        <begin position="1"/>
        <end position="20"/>
    </location>
</feature>
<gene>
    <name evidence="2" type="ORF">D9757_009892</name>
</gene>
<reference evidence="2 3" key="1">
    <citation type="journal article" date="2020" name="ISME J.">
        <title>Uncovering the hidden diversity of litter-decomposition mechanisms in mushroom-forming fungi.</title>
        <authorList>
            <person name="Floudas D."/>
            <person name="Bentzer J."/>
            <person name="Ahren D."/>
            <person name="Johansson T."/>
            <person name="Persson P."/>
            <person name="Tunlid A."/>
        </authorList>
    </citation>
    <scope>NUCLEOTIDE SEQUENCE [LARGE SCALE GENOMIC DNA]</scope>
    <source>
        <strain evidence="2 3">CBS 406.79</strain>
    </source>
</reference>
<accession>A0A8H5LUY8</accession>
<dbReference type="Proteomes" id="UP000518752">
    <property type="component" value="Unassembled WGS sequence"/>
</dbReference>
<evidence type="ECO:0000313" key="2">
    <source>
        <dbReference type="EMBL" id="KAF5370970.1"/>
    </source>
</evidence>
<protein>
    <submittedName>
        <fullName evidence="2">Uncharacterized protein</fullName>
    </submittedName>
</protein>
<dbReference type="AlphaFoldDB" id="A0A8H5LUY8"/>
<name>A0A8H5LUY8_9AGAR</name>